<dbReference type="FunFam" id="1.20.1250.20:FF:000064">
    <property type="entry name" value="MFS allantoate transporter"/>
    <property type="match status" value="1"/>
</dbReference>
<accession>A0A0D2CT68</accession>
<evidence type="ECO:0000256" key="2">
    <source>
        <dbReference type="ARBA" id="ARBA00022448"/>
    </source>
</evidence>
<feature type="transmembrane region" description="Helical" evidence="7">
    <location>
        <begin position="65"/>
        <end position="82"/>
    </location>
</feature>
<sequence length="518" mass="57332">MDKSMASTKPEDFSVHCATKDDIATGEVVDLDEAEIFLRDNNFSSGYIKELLADKRLNRQLVRKIDRILLPLLAGTYVLQYIDKQALSYSAVFDLFTDTGTTQDEYSWLASIFYFAYLVAEYPWTFLAQKTRMAKVVAGCIISWGAILMITAASHNFTGLAICRFLLGVFEAPITPCFMLIVSMWYTRQEQPFRAGVFYCCNGVGSMLGGIFSYAIGQIDTFPVWKAVFLICGGITVLWGILVLFLLPDTILSAKKFSIQDKAVLVARGKQSRTGILNRHVKWYQIREALLDPQVLLLTLFMLLNEVMNGGIANFGKLIIKGLVHDPLKTTALGIPQGAFQVFWILSGTYLASKVRNFRTIVMALYLIPTILGICLIWKLNRDQHLVGVLFGYYMVASYVASLVVALQMPGANLGGYTKRATGTAVVFLAYCAGNIIGPHAFLSEEAPTYPTGCKVILACSATQAVVAFALRMLLIHRNKQRDAATVATNGMGVTQDATDEIAADLTDFENPNFRYVL</sequence>
<proteinExistence type="inferred from homology"/>
<dbReference type="OrthoDB" id="6730379at2759"/>
<dbReference type="EMBL" id="KN847321">
    <property type="protein sequence ID" value="KIW53227.1"/>
    <property type="molecule type" value="Genomic_DNA"/>
</dbReference>
<keyword evidence="4 7" id="KW-1133">Transmembrane helix</keyword>
<evidence type="ECO:0000259" key="8">
    <source>
        <dbReference type="PROSITE" id="PS50850"/>
    </source>
</evidence>
<comment type="subcellular location">
    <subcellularLocation>
        <location evidence="1">Membrane</location>
        <topology evidence="1">Multi-pass membrane protein</topology>
    </subcellularLocation>
</comment>
<keyword evidence="3 7" id="KW-0812">Transmembrane</keyword>
<evidence type="ECO:0000256" key="4">
    <source>
        <dbReference type="ARBA" id="ARBA00022989"/>
    </source>
</evidence>
<evidence type="ECO:0000256" key="1">
    <source>
        <dbReference type="ARBA" id="ARBA00004141"/>
    </source>
</evidence>
<keyword evidence="2" id="KW-0813">Transport</keyword>
<dbReference type="AlphaFoldDB" id="A0A0D2CT68"/>
<dbReference type="RefSeq" id="XP_013313811.1">
    <property type="nucleotide sequence ID" value="XM_013458357.1"/>
</dbReference>
<dbReference type="InterPro" id="IPR020846">
    <property type="entry name" value="MFS_dom"/>
</dbReference>
<feature type="transmembrane region" description="Helical" evidence="7">
    <location>
        <begin position="455"/>
        <end position="475"/>
    </location>
</feature>
<evidence type="ECO:0000256" key="5">
    <source>
        <dbReference type="ARBA" id="ARBA00023136"/>
    </source>
</evidence>
<evidence type="ECO:0000256" key="7">
    <source>
        <dbReference type="SAM" id="Phobius"/>
    </source>
</evidence>
<protein>
    <recommendedName>
        <fullName evidence="8">Major facilitator superfamily (MFS) profile domain-containing protein</fullName>
    </recommendedName>
</protein>
<dbReference type="HOGENOM" id="CLU_001265_0_5_1"/>
<dbReference type="Pfam" id="PF07690">
    <property type="entry name" value="MFS_1"/>
    <property type="match status" value="1"/>
</dbReference>
<feature type="transmembrane region" description="Helical" evidence="7">
    <location>
        <begin position="165"/>
        <end position="185"/>
    </location>
</feature>
<dbReference type="InterPro" id="IPR036259">
    <property type="entry name" value="MFS_trans_sf"/>
</dbReference>
<reference evidence="9 10" key="1">
    <citation type="submission" date="2015-01" db="EMBL/GenBank/DDBJ databases">
        <title>The Genome Sequence of Exophiala xenobiotica CBS118157.</title>
        <authorList>
            <consortium name="The Broad Institute Genomics Platform"/>
            <person name="Cuomo C."/>
            <person name="de Hoog S."/>
            <person name="Gorbushina A."/>
            <person name="Stielow B."/>
            <person name="Teixiera M."/>
            <person name="Abouelleil A."/>
            <person name="Chapman S.B."/>
            <person name="Priest M."/>
            <person name="Young S.K."/>
            <person name="Wortman J."/>
            <person name="Nusbaum C."/>
            <person name="Birren B."/>
        </authorList>
    </citation>
    <scope>NUCLEOTIDE SEQUENCE [LARGE SCALE GENOMIC DNA]</scope>
    <source>
        <strain evidence="9 10">CBS 118157</strain>
    </source>
</reference>
<evidence type="ECO:0000313" key="10">
    <source>
        <dbReference type="Proteomes" id="UP000054342"/>
    </source>
</evidence>
<comment type="similarity">
    <text evidence="6">Belongs to the major facilitator superfamily. Allantoate permease family.</text>
</comment>
<dbReference type="Gene3D" id="1.20.1250.20">
    <property type="entry name" value="MFS general substrate transporter like domains"/>
    <property type="match status" value="1"/>
</dbReference>
<dbReference type="SUPFAM" id="SSF103473">
    <property type="entry name" value="MFS general substrate transporter"/>
    <property type="match status" value="1"/>
</dbReference>
<dbReference type="Proteomes" id="UP000054342">
    <property type="component" value="Unassembled WGS sequence"/>
</dbReference>
<name>A0A0D2CT68_9EURO</name>
<evidence type="ECO:0000256" key="6">
    <source>
        <dbReference type="ARBA" id="ARBA00037968"/>
    </source>
</evidence>
<evidence type="ECO:0000313" key="9">
    <source>
        <dbReference type="EMBL" id="KIW53227.1"/>
    </source>
</evidence>
<feature type="transmembrane region" description="Helical" evidence="7">
    <location>
        <begin position="386"/>
        <end position="409"/>
    </location>
</feature>
<feature type="domain" description="Major facilitator superfamily (MFS) profile" evidence="8">
    <location>
        <begin position="69"/>
        <end position="480"/>
    </location>
</feature>
<organism evidence="9 10">
    <name type="scientific">Exophiala xenobiotica</name>
    <dbReference type="NCBI Taxonomy" id="348802"/>
    <lineage>
        <taxon>Eukaryota</taxon>
        <taxon>Fungi</taxon>
        <taxon>Dikarya</taxon>
        <taxon>Ascomycota</taxon>
        <taxon>Pezizomycotina</taxon>
        <taxon>Eurotiomycetes</taxon>
        <taxon>Chaetothyriomycetidae</taxon>
        <taxon>Chaetothyriales</taxon>
        <taxon>Herpotrichiellaceae</taxon>
        <taxon>Exophiala</taxon>
    </lineage>
</organism>
<dbReference type="GO" id="GO:0022857">
    <property type="term" value="F:transmembrane transporter activity"/>
    <property type="evidence" value="ECO:0007669"/>
    <property type="project" value="InterPro"/>
</dbReference>
<feature type="transmembrane region" description="Helical" evidence="7">
    <location>
        <begin position="421"/>
        <end position="443"/>
    </location>
</feature>
<dbReference type="GO" id="GO:0016020">
    <property type="term" value="C:membrane"/>
    <property type="evidence" value="ECO:0007669"/>
    <property type="project" value="UniProtKB-SubCell"/>
</dbReference>
<dbReference type="PROSITE" id="PS50850">
    <property type="entry name" value="MFS"/>
    <property type="match status" value="1"/>
</dbReference>
<dbReference type="PANTHER" id="PTHR43791">
    <property type="entry name" value="PERMEASE-RELATED"/>
    <property type="match status" value="1"/>
</dbReference>
<keyword evidence="5 7" id="KW-0472">Membrane</keyword>
<keyword evidence="10" id="KW-1185">Reference proteome</keyword>
<feature type="transmembrane region" description="Helical" evidence="7">
    <location>
        <begin position="360"/>
        <end position="380"/>
    </location>
</feature>
<feature type="transmembrane region" description="Helical" evidence="7">
    <location>
        <begin position="106"/>
        <end position="124"/>
    </location>
</feature>
<dbReference type="InterPro" id="IPR011701">
    <property type="entry name" value="MFS"/>
</dbReference>
<feature type="transmembrane region" description="Helical" evidence="7">
    <location>
        <begin position="197"/>
        <end position="216"/>
    </location>
</feature>
<dbReference type="PANTHER" id="PTHR43791:SF81">
    <property type="entry name" value="TRANSPORTER, PUTATIVE (AFU_ORTHOLOGUE AFUA_7G01190)-RELATED"/>
    <property type="match status" value="1"/>
</dbReference>
<feature type="transmembrane region" description="Helical" evidence="7">
    <location>
        <begin position="228"/>
        <end position="247"/>
    </location>
</feature>
<dbReference type="GeneID" id="25330724"/>
<gene>
    <name evidence="9" type="ORF">PV05_08816</name>
</gene>
<feature type="transmembrane region" description="Helical" evidence="7">
    <location>
        <begin position="136"/>
        <end position="153"/>
    </location>
</feature>
<evidence type="ECO:0000256" key="3">
    <source>
        <dbReference type="ARBA" id="ARBA00022692"/>
    </source>
</evidence>